<protein>
    <submittedName>
        <fullName evidence="2">Uncharacterized protein</fullName>
    </submittedName>
</protein>
<evidence type="ECO:0000313" key="1">
    <source>
        <dbReference type="Proteomes" id="UP000887565"/>
    </source>
</evidence>
<name>A0A915J621_ROMCU</name>
<accession>A0A915J621</accession>
<dbReference type="AlphaFoldDB" id="A0A915J621"/>
<dbReference type="WBParaSite" id="nRc.2.0.1.t21229-RA">
    <property type="protein sequence ID" value="nRc.2.0.1.t21229-RA"/>
    <property type="gene ID" value="nRc.2.0.1.g21229"/>
</dbReference>
<organism evidence="1 2">
    <name type="scientific">Romanomermis culicivorax</name>
    <name type="common">Nematode worm</name>
    <dbReference type="NCBI Taxonomy" id="13658"/>
    <lineage>
        <taxon>Eukaryota</taxon>
        <taxon>Metazoa</taxon>
        <taxon>Ecdysozoa</taxon>
        <taxon>Nematoda</taxon>
        <taxon>Enoplea</taxon>
        <taxon>Dorylaimia</taxon>
        <taxon>Mermithida</taxon>
        <taxon>Mermithoidea</taxon>
        <taxon>Mermithidae</taxon>
        <taxon>Romanomermis</taxon>
    </lineage>
</organism>
<reference evidence="2" key="1">
    <citation type="submission" date="2022-11" db="UniProtKB">
        <authorList>
            <consortium name="WormBaseParasite"/>
        </authorList>
    </citation>
    <scope>IDENTIFICATION</scope>
</reference>
<proteinExistence type="predicted"/>
<evidence type="ECO:0000313" key="2">
    <source>
        <dbReference type="WBParaSite" id="nRc.2.0.1.t21229-RA"/>
    </source>
</evidence>
<keyword evidence="1" id="KW-1185">Reference proteome</keyword>
<dbReference type="Proteomes" id="UP000887565">
    <property type="component" value="Unplaced"/>
</dbReference>
<sequence>MAKRVLATFAKWRKRTCEKKHGPDAFTTFFSHVVPILKRSSAGKCFSKQKLLILGEILPIFKQ</sequence>